<proteinExistence type="predicted"/>
<dbReference type="Proteomes" id="UP000290624">
    <property type="component" value="Unassembled WGS sequence"/>
</dbReference>
<dbReference type="OrthoDB" id="9807160at2"/>
<dbReference type="InterPro" id="IPR041164">
    <property type="entry name" value="LDcluster4"/>
</dbReference>
<dbReference type="AlphaFoldDB" id="A0A4Q2EHG7"/>
<dbReference type="SUPFAM" id="SSF102405">
    <property type="entry name" value="MCP/YpsA-like"/>
    <property type="match status" value="1"/>
</dbReference>
<dbReference type="InterPro" id="IPR052341">
    <property type="entry name" value="LOG_family_nucleotidases"/>
</dbReference>
<sequence length="358" mass="38894">MRREIETLEEFDAQIRAEQSLAGCLAQSLDLRGRADVLARVPVHNAFFLGCRLKHRSALDLAARGAAVFPRLPQVPFDAYRPALYTAAELYQELQDGYNATPDARIYNWALRERSSLLDATLAQALHDHFVSDALLDLVPTPGMGVGIMGGHNVARGSADYTRAAHLGRGLAEAGLLVLTGGGPGAMEAANLGASLRGSDADLAQACHLLADVPTYSPDPSPWASRGLSVKERFDCTRLNVGVPTWFYGHEPPNVFGTVIAKYFDNAIREDILLRLCGAGLVYVPGRAGTTQEIFQALTRNYYALEGHQIRPMVLLGVDYWTTEVPAWPLLQALAAGRLMESSIHLVDSLDEVFAVLT</sequence>
<keyword evidence="2" id="KW-1185">Reference proteome</keyword>
<accession>A0A4Q2EHG7</accession>
<organism evidence="1 2">
    <name type="scientific">Propioniciclava flava</name>
    <dbReference type="NCBI Taxonomy" id="2072026"/>
    <lineage>
        <taxon>Bacteria</taxon>
        <taxon>Bacillati</taxon>
        <taxon>Actinomycetota</taxon>
        <taxon>Actinomycetes</taxon>
        <taxon>Propionibacteriales</taxon>
        <taxon>Propionibacteriaceae</taxon>
        <taxon>Propioniciclava</taxon>
    </lineage>
</organism>
<dbReference type="Pfam" id="PF18306">
    <property type="entry name" value="LDcluster4"/>
    <property type="match status" value="1"/>
</dbReference>
<dbReference type="RefSeq" id="WP_129458855.1">
    <property type="nucleotide sequence ID" value="NZ_PPCV01000005.1"/>
</dbReference>
<evidence type="ECO:0000313" key="2">
    <source>
        <dbReference type="Proteomes" id="UP000290624"/>
    </source>
</evidence>
<dbReference type="Gene3D" id="3.40.50.450">
    <property type="match status" value="1"/>
</dbReference>
<dbReference type="PANTHER" id="PTHR43393">
    <property type="entry name" value="CYTOKININ RIBOSIDE 5'-MONOPHOSPHATE PHOSPHORIBOHYDROLASE"/>
    <property type="match status" value="1"/>
</dbReference>
<name>A0A4Q2EHG7_9ACTN</name>
<dbReference type="PANTHER" id="PTHR43393:SF3">
    <property type="entry name" value="LYSINE DECARBOXYLASE-LIKE PROTEIN"/>
    <property type="match status" value="1"/>
</dbReference>
<dbReference type="GO" id="GO:0005829">
    <property type="term" value="C:cytosol"/>
    <property type="evidence" value="ECO:0007669"/>
    <property type="project" value="TreeGrafter"/>
</dbReference>
<evidence type="ECO:0000313" key="1">
    <source>
        <dbReference type="EMBL" id="RXW32116.1"/>
    </source>
</evidence>
<protein>
    <submittedName>
        <fullName evidence="1">Rossmann fold nucleotide-binding protein</fullName>
    </submittedName>
</protein>
<gene>
    <name evidence="1" type="ORF">C1706_08740</name>
</gene>
<comment type="caution">
    <text evidence="1">The sequence shown here is derived from an EMBL/GenBank/DDBJ whole genome shotgun (WGS) entry which is preliminary data.</text>
</comment>
<dbReference type="EMBL" id="PPCV01000005">
    <property type="protein sequence ID" value="RXW32116.1"/>
    <property type="molecule type" value="Genomic_DNA"/>
</dbReference>
<reference evidence="1 2" key="1">
    <citation type="submission" date="2018-01" db="EMBL/GenBank/DDBJ databases">
        <title>Lactibacter flavus gen. nov., sp. nov., a novel bacterium of the family Propionibacteriaceae isolated from raw milk and dairy products.</title>
        <authorList>
            <person name="Wenning M."/>
            <person name="Breitenwieser F."/>
            <person name="Huptas C."/>
            <person name="von Neubeck M."/>
            <person name="Busse H.-J."/>
            <person name="Scherer S."/>
        </authorList>
    </citation>
    <scope>NUCLEOTIDE SEQUENCE [LARGE SCALE GENOMIC DNA]</scope>
    <source>
        <strain evidence="1 2">VG341</strain>
    </source>
</reference>